<protein>
    <submittedName>
        <fullName evidence="1">Cell division protein ZapA</fullName>
    </submittedName>
</protein>
<proteinExistence type="predicted"/>
<evidence type="ECO:0000313" key="1">
    <source>
        <dbReference type="EMBL" id="RVT40935.1"/>
    </source>
</evidence>
<dbReference type="Proteomes" id="UP000282977">
    <property type="component" value="Unassembled WGS sequence"/>
</dbReference>
<gene>
    <name evidence="1" type="ORF">ENE74_10760</name>
</gene>
<comment type="caution">
    <text evidence="1">The sequence shown here is derived from an EMBL/GenBank/DDBJ whole genome shotgun (WGS) entry which is preliminary data.</text>
</comment>
<dbReference type="EMBL" id="RZUL01000003">
    <property type="protein sequence ID" value="RVT40935.1"/>
    <property type="molecule type" value="Genomic_DNA"/>
</dbReference>
<dbReference type="Gene3D" id="3.30.160.880">
    <property type="entry name" value="Cell division protein ZapA protomer, N-terminal domain"/>
    <property type="match status" value="1"/>
</dbReference>
<name>A0A437J701_9SPHN</name>
<evidence type="ECO:0000313" key="2">
    <source>
        <dbReference type="Proteomes" id="UP000282977"/>
    </source>
</evidence>
<dbReference type="InterPro" id="IPR042233">
    <property type="entry name" value="Cell_div_ZapA_N"/>
</dbReference>
<dbReference type="RefSeq" id="WP_127690934.1">
    <property type="nucleotide sequence ID" value="NZ_RZUL01000003.1"/>
</dbReference>
<keyword evidence="2" id="KW-1185">Reference proteome</keyword>
<dbReference type="Pfam" id="PF05164">
    <property type="entry name" value="ZapA"/>
    <property type="match status" value="1"/>
</dbReference>
<dbReference type="GO" id="GO:0051301">
    <property type="term" value="P:cell division"/>
    <property type="evidence" value="ECO:0007669"/>
    <property type="project" value="UniProtKB-KW"/>
</dbReference>
<keyword evidence="1" id="KW-0131">Cell cycle</keyword>
<dbReference type="InterPro" id="IPR036192">
    <property type="entry name" value="Cell_div_ZapA-like_sf"/>
</dbReference>
<keyword evidence="1" id="KW-0132">Cell division</keyword>
<accession>A0A437J701</accession>
<dbReference type="OrthoDB" id="9797575at2"/>
<dbReference type="AlphaFoldDB" id="A0A437J701"/>
<sequence length="111" mass="11966">MAEMTLTIGGRQYQIHCRDGEEAQLDHLAAIVDAKARQARQATPGLTEVRQLLFAALFLADELAEVKREAAGRQRTLDLPSGDDDAATAVEGLAKRLEKLAERLAPASTAP</sequence>
<dbReference type="InterPro" id="IPR007838">
    <property type="entry name" value="Cell_div_ZapA-like"/>
</dbReference>
<reference evidence="1 2" key="1">
    <citation type="submission" date="2019-01" db="EMBL/GenBank/DDBJ databases">
        <authorList>
            <person name="Chen W.-M."/>
        </authorList>
    </citation>
    <scope>NUCLEOTIDE SEQUENCE [LARGE SCALE GENOMIC DNA]</scope>
    <source>
        <strain evidence="1 2">TLA-22</strain>
    </source>
</reference>
<organism evidence="1 2">
    <name type="scientific">Sphingobium algorifonticola</name>
    <dbReference type="NCBI Taxonomy" id="2008318"/>
    <lineage>
        <taxon>Bacteria</taxon>
        <taxon>Pseudomonadati</taxon>
        <taxon>Pseudomonadota</taxon>
        <taxon>Alphaproteobacteria</taxon>
        <taxon>Sphingomonadales</taxon>
        <taxon>Sphingomonadaceae</taxon>
        <taxon>Sphingobium</taxon>
    </lineage>
</organism>
<dbReference type="SUPFAM" id="SSF102829">
    <property type="entry name" value="Cell division protein ZapA-like"/>
    <property type="match status" value="1"/>
</dbReference>